<dbReference type="EMBL" id="CP030840">
    <property type="protein sequence ID" value="AXC11331.1"/>
    <property type="molecule type" value="Genomic_DNA"/>
</dbReference>
<dbReference type="Proteomes" id="UP000253606">
    <property type="component" value="Chromosome"/>
</dbReference>
<accession>A0A2Z5FWW8</accession>
<sequence length="52" mass="5974">MVKESQKSPSADLELELSGLRRLVVELLEKNQRLRERLQLASDREQGRPAVT</sequence>
<feature type="coiled-coil region" evidence="1">
    <location>
        <begin position="10"/>
        <end position="44"/>
    </location>
</feature>
<keyword evidence="1" id="KW-0175">Coiled coil</keyword>
<organism evidence="2 3">
    <name type="scientific">Acidisarcina polymorpha</name>
    <dbReference type="NCBI Taxonomy" id="2211140"/>
    <lineage>
        <taxon>Bacteria</taxon>
        <taxon>Pseudomonadati</taxon>
        <taxon>Acidobacteriota</taxon>
        <taxon>Terriglobia</taxon>
        <taxon>Terriglobales</taxon>
        <taxon>Acidobacteriaceae</taxon>
        <taxon>Acidisarcina</taxon>
    </lineage>
</organism>
<reference evidence="2 3" key="1">
    <citation type="journal article" date="2018" name="Front. Microbiol.">
        <title>Hydrolytic Capabilities as a Key to Environmental Success: Chitinolytic and Cellulolytic Acidobacteria From Acidic Sub-arctic Soils and Boreal Peatlands.</title>
        <authorList>
            <person name="Belova S.E."/>
            <person name="Ravin N.V."/>
            <person name="Pankratov T.A."/>
            <person name="Rakitin A.L."/>
            <person name="Ivanova A.A."/>
            <person name="Beletsky A.V."/>
            <person name="Mardanov A.V."/>
            <person name="Sinninghe Damste J.S."/>
            <person name="Dedysh S.N."/>
        </authorList>
    </citation>
    <scope>NUCLEOTIDE SEQUENCE [LARGE SCALE GENOMIC DNA]</scope>
    <source>
        <strain evidence="2 3">SBC82</strain>
    </source>
</reference>
<keyword evidence="3" id="KW-1185">Reference proteome</keyword>
<protein>
    <submittedName>
        <fullName evidence="2">Uncharacterized protein</fullName>
    </submittedName>
</protein>
<evidence type="ECO:0000256" key="1">
    <source>
        <dbReference type="SAM" id="Coils"/>
    </source>
</evidence>
<dbReference type="KEGG" id="abas:ACPOL_1995"/>
<proteinExistence type="predicted"/>
<evidence type="ECO:0000313" key="2">
    <source>
        <dbReference type="EMBL" id="AXC11331.1"/>
    </source>
</evidence>
<name>A0A2Z5FWW8_9BACT</name>
<dbReference type="AlphaFoldDB" id="A0A2Z5FWW8"/>
<gene>
    <name evidence="2" type="ORF">ACPOL_1995</name>
</gene>
<evidence type="ECO:0000313" key="3">
    <source>
        <dbReference type="Proteomes" id="UP000253606"/>
    </source>
</evidence>